<dbReference type="Pfam" id="PF10042">
    <property type="entry name" value="DUF2278"/>
    <property type="match status" value="1"/>
</dbReference>
<proteinExistence type="predicted"/>
<evidence type="ECO:0000313" key="1">
    <source>
        <dbReference type="EMBL" id="KAK0658016.1"/>
    </source>
</evidence>
<gene>
    <name evidence="1" type="ORF">B0T16DRAFT_453422</name>
</gene>
<keyword evidence="2" id="KW-1185">Reference proteome</keyword>
<evidence type="ECO:0000313" key="2">
    <source>
        <dbReference type="Proteomes" id="UP001174936"/>
    </source>
</evidence>
<name>A0AA39YU45_9PEZI</name>
<dbReference type="AlphaFoldDB" id="A0AA39YU45"/>
<protein>
    <submittedName>
        <fullName evidence="1">Uncharacterized protein</fullName>
    </submittedName>
</protein>
<dbReference type="Proteomes" id="UP001174936">
    <property type="component" value="Unassembled WGS sequence"/>
</dbReference>
<accession>A0AA39YU45</accession>
<organism evidence="1 2">
    <name type="scientific">Cercophora newfieldiana</name>
    <dbReference type="NCBI Taxonomy" id="92897"/>
    <lineage>
        <taxon>Eukaryota</taxon>
        <taxon>Fungi</taxon>
        <taxon>Dikarya</taxon>
        <taxon>Ascomycota</taxon>
        <taxon>Pezizomycotina</taxon>
        <taxon>Sordariomycetes</taxon>
        <taxon>Sordariomycetidae</taxon>
        <taxon>Sordariales</taxon>
        <taxon>Lasiosphaeriaceae</taxon>
        <taxon>Cercophora</taxon>
    </lineage>
</organism>
<reference evidence="1" key="1">
    <citation type="submission" date="2023-06" db="EMBL/GenBank/DDBJ databases">
        <title>Genome-scale phylogeny and comparative genomics of the fungal order Sordariales.</title>
        <authorList>
            <consortium name="Lawrence Berkeley National Laboratory"/>
            <person name="Hensen N."/>
            <person name="Bonometti L."/>
            <person name="Westerberg I."/>
            <person name="Brannstrom I.O."/>
            <person name="Guillou S."/>
            <person name="Cros-Aarteil S."/>
            <person name="Calhoun S."/>
            <person name="Haridas S."/>
            <person name="Kuo A."/>
            <person name="Mondo S."/>
            <person name="Pangilinan J."/>
            <person name="Riley R."/>
            <person name="Labutti K."/>
            <person name="Andreopoulos B."/>
            <person name="Lipzen A."/>
            <person name="Chen C."/>
            <person name="Yanf M."/>
            <person name="Daum C."/>
            <person name="Ng V."/>
            <person name="Clum A."/>
            <person name="Steindorff A."/>
            <person name="Ohm R."/>
            <person name="Martin F."/>
            <person name="Silar P."/>
            <person name="Natvig D."/>
            <person name="Lalanne C."/>
            <person name="Gautier V."/>
            <person name="Ament-Velasquez S.L."/>
            <person name="Kruys A."/>
            <person name="Hutchinson M.I."/>
            <person name="Powell A.J."/>
            <person name="Barry K."/>
            <person name="Miller A.N."/>
            <person name="Grigoriev I.V."/>
            <person name="Debuchy R."/>
            <person name="Gladieux P."/>
            <person name="Thoren M.H."/>
            <person name="Johannesson H."/>
        </authorList>
    </citation>
    <scope>NUCLEOTIDE SEQUENCE</scope>
    <source>
        <strain evidence="1">SMH2532-1</strain>
    </source>
</reference>
<dbReference type="InterPro" id="IPR019268">
    <property type="entry name" value="DUF2278"/>
</dbReference>
<sequence length="240" mass="26678">MKGYGLWKGTLKEWDINDARTDPSTPHGHIKFTDDSGRTLDCAINVKSSDVVTEVLKALTERRFYEASSPSDSKLGLRIDLLRDGFIELKEGRISPWNSPGVPNDDIVDFLESFVLDGVAKNAEVYIFGQQYFPVKNGLHQMHMVQGSFFNPQHPNWQKENGVHQDGGIFLHFPEDLVEGCEEEGHRHGSIPEGGGFGGDMGCCKCKGSVLDWLCALSARGWGWHRQQTRGMALAVEGSQ</sequence>
<comment type="caution">
    <text evidence="1">The sequence shown here is derived from an EMBL/GenBank/DDBJ whole genome shotgun (WGS) entry which is preliminary data.</text>
</comment>
<dbReference type="EMBL" id="JAULSV010000001">
    <property type="protein sequence ID" value="KAK0658016.1"/>
    <property type="molecule type" value="Genomic_DNA"/>
</dbReference>